<accession>A0AAV6TN59</accession>
<gene>
    <name evidence="1" type="ORF">JTE90_012427</name>
</gene>
<reference evidence="1 2" key="1">
    <citation type="journal article" date="2022" name="Nat. Ecol. Evol.">
        <title>A masculinizing supergene underlies an exaggerated male reproductive morph in a spider.</title>
        <authorList>
            <person name="Hendrickx F."/>
            <person name="De Corte Z."/>
            <person name="Sonet G."/>
            <person name="Van Belleghem S.M."/>
            <person name="Kostlbacher S."/>
            <person name="Vangestel C."/>
        </authorList>
    </citation>
    <scope>NUCLEOTIDE SEQUENCE [LARGE SCALE GENOMIC DNA]</scope>
    <source>
        <strain evidence="1">W744_W776</strain>
    </source>
</reference>
<protein>
    <submittedName>
        <fullName evidence="1">Uncharacterized protein</fullName>
    </submittedName>
</protein>
<organism evidence="1 2">
    <name type="scientific">Oedothorax gibbosus</name>
    <dbReference type="NCBI Taxonomy" id="931172"/>
    <lineage>
        <taxon>Eukaryota</taxon>
        <taxon>Metazoa</taxon>
        <taxon>Ecdysozoa</taxon>
        <taxon>Arthropoda</taxon>
        <taxon>Chelicerata</taxon>
        <taxon>Arachnida</taxon>
        <taxon>Araneae</taxon>
        <taxon>Araneomorphae</taxon>
        <taxon>Entelegynae</taxon>
        <taxon>Araneoidea</taxon>
        <taxon>Linyphiidae</taxon>
        <taxon>Erigoninae</taxon>
        <taxon>Oedothorax</taxon>
    </lineage>
</organism>
<evidence type="ECO:0000313" key="1">
    <source>
        <dbReference type="EMBL" id="KAG8173314.1"/>
    </source>
</evidence>
<dbReference type="EMBL" id="JAFNEN010001880">
    <property type="protein sequence ID" value="KAG8173314.1"/>
    <property type="molecule type" value="Genomic_DNA"/>
</dbReference>
<evidence type="ECO:0000313" key="2">
    <source>
        <dbReference type="Proteomes" id="UP000827092"/>
    </source>
</evidence>
<proteinExistence type="predicted"/>
<comment type="caution">
    <text evidence="1">The sequence shown here is derived from an EMBL/GenBank/DDBJ whole genome shotgun (WGS) entry which is preliminary data.</text>
</comment>
<name>A0AAV6TN59_9ARAC</name>
<keyword evidence="2" id="KW-1185">Reference proteome</keyword>
<sequence length="158" mass="17523">MLERLLKIKVPLAVALANISNPPEALLPSEWETIEECATFEANGGYDDRAFWGIISDPFDGTLDGMLKTALLNSITKRFLDLEKSAIPQKACFLDPRFKKAGFGLEANAKQAENQVLSELQSLLSKKKTSTAPNPPFGIFWMQKSNYAKGLKLHRQAP</sequence>
<dbReference type="Proteomes" id="UP000827092">
    <property type="component" value="Unassembled WGS sequence"/>
</dbReference>
<dbReference type="AlphaFoldDB" id="A0AAV6TN59"/>